<dbReference type="Proteomes" id="UP000663828">
    <property type="component" value="Unassembled WGS sequence"/>
</dbReference>
<feature type="compositionally biased region" description="Polar residues" evidence="1">
    <location>
        <begin position="1"/>
        <end position="15"/>
    </location>
</feature>
<feature type="compositionally biased region" description="Polar residues" evidence="1">
    <location>
        <begin position="380"/>
        <end position="415"/>
    </location>
</feature>
<name>A0A814NUS1_ADIRI</name>
<dbReference type="InterPro" id="IPR044198">
    <property type="entry name" value="DEK"/>
</dbReference>
<comment type="caution">
    <text evidence="2">The sequence shown here is derived from an EMBL/GenBank/DDBJ whole genome shotgun (WGS) entry which is preliminary data.</text>
</comment>
<dbReference type="GO" id="GO:0003677">
    <property type="term" value="F:DNA binding"/>
    <property type="evidence" value="ECO:0007669"/>
    <property type="project" value="InterPro"/>
</dbReference>
<feature type="region of interest" description="Disordered" evidence="1">
    <location>
        <begin position="215"/>
        <end position="415"/>
    </location>
</feature>
<evidence type="ECO:0000256" key="1">
    <source>
        <dbReference type="SAM" id="MobiDB-lite"/>
    </source>
</evidence>
<keyword evidence="3" id="KW-1185">Reference proteome</keyword>
<dbReference type="GO" id="GO:0005634">
    <property type="term" value="C:nucleus"/>
    <property type="evidence" value="ECO:0007669"/>
    <property type="project" value="TreeGrafter"/>
</dbReference>
<evidence type="ECO:0000313" key="2">
    <source>
        <dbReference type="EMBL" id="CAF1096098.1"/>
    </source>
</evidence>
<dbReference type="AlphaFoldDB" id="A0A814NUS1"/>
<proteinExistence type="predicted"/>
<dbReference type="GO" id="GO:0042393">
    <property type="term" value="F:histone binding"/>
    <property type="evidence" value="ECO:0007669"/>
    <property type="project" value="TreeGrafter"/>
</dbReference>
<accession>A0A814NUS1</accession>
<dbReference type="PANTHER" id="PTHR13468:SF1">
    <property type="entry name" value="PROTEIN DEK"/>
    <property type="match status" value="1"/>
</dbReference>
<reference evidence="2" key="1">
    <citation type="submission" date="2021-02" db="EMBL/GenBank/DDBJ databases">
        <authorList>
            <person name="Nowell W R."/>
        </authorList>
    </citation>
    <scope>NUCLEOTIDE SEQUENCE</scope>
</reference>
<dbReference type="GO" id="GO:0006325">
    <property type="term" value="P:chromatin organization"/>
    <property type="evidence" value="ECO:0007669"/>
    <property type="project" value="InterPro"/>
</dbReference>
<feature type="region of interest" description="Disordered" evidence="1">
    <location>
        <begin position="1"/>
        <end position="50"/>
    </location>
</feature>
<organism evidence="2 3">
    <name type="scientific">Adineta ricciae</name>
    <name type="common">Rotifer</name>
    <dbReference type="NCBI Taxonomy" id="249248"/>
    <lineage>
        <taxon>Eukaryota</taxon>
        <taxon>Metazoa</taxon>
        <taxon>Spiralia</taxon>
        <taxon>Gnathifera</taxon>
        <taxon>Rotifera</taxon>
        <taxon>Eurotatoria</taxon>
        <taxon>Bdelloidea</taxon>
        <taxon>Adinetida</taxon>
        <taxon>Adinetidae</taxon>
        <taxon>Adineta</taxon>
    </lineage>
</organism>
<protein>
    <submittedName>
        <fullName evidence="2">Uncharacterized protein</fullName>
    </submittedName>
</protein>
<dbReference type="PANTHER" id="PTHR13468">
    <property type="entry name" value="DEK PROTEIN"/>
    <property type="match status" value="1"/>
</dbReference>
<feature type="compositionally biased region" description="Basic residues" evidence="1">
    <location>
        <begin position="307"/>
        <end position="342"/>
    </location>
</feature>
<gene>
    <name evidence="2" type="ORF">XAT740_LOCUS18099</name>
</gene>
<dbReference type="GO" id="GO:2000779">
    <property type="term" value="P:regulation of double-strand break repair"/>
    <property type="evidence" value="ECO:0007669"/>
    <property type="project" value="TreeGrafter"/>
</dbReference>
<evidence type="ECO:0000313" key="3">
    <source>
        <dbReference type="Proteomes" id="UP000663828"/>
    </source>
</evidence>
<feature type="compositionally biased region" description="Basic and acidic residues" evidence="1">
    <location>
        <begin position="361"/>
        <end position="373"/>
    </location>
</feature>
<sequence length="415" mass="46543">MTSENPAESVTTTDAINADFKAADQQEEPEVEQSESAQVEKPKRGGRKKREITAAISDVKAEHVNNEHVVDTQPLFEQPVILEGKRSRKPTSRLELSDLETPKKEFSIPQGHGKPLGDIEYINHQITHATTDALSPMRGICFGRRGSKANMRESLREFNGFEFDKESDEYHRHLTSLTKWKKDQLQSTLDILGLPVTGQNDEQAERILTFLMNPIDEGKPVPEQKMSMRPVRTSRVYSKGPIQDEDDDEDDAIVNDDDGDELFNEEEVEEEDAEENESDDDYIGSDDDSVLMTKDDPDDFAYQPGKKTPKKRTSLKRSRSASSSKRKRVTPKVTKRGRKRTKVTSVSKAENEGTIVPPVADESKQNNDKKADQADEENSSAESKNSDLTIDQSEQNDTKPASNPTSDVNVFPTTS</sequence>
<dbReference type="EMBL" id="CAJNOR010001198">
    <property type="protein sequence ID" value="CAF1096098.1"/>
    <property type="molecule type" value="Genomic_DNA"/>
</dbReference>
<feature type="compositionally biased region" description="Acidic residues" evidence="1">
    <location>
        <begin position="243"/>
        <end position="289"/>
    </location>
</feature>